<evidence type="ECO:0000259" key="5">
    <source>
        <dbReference type="Pfam" id="PF01951"/>
    </source>
</evidence>
<dbReference type="RefSeq" id="WP_074793508.1">
    <property type="nucleotide sequence ID" value="NZ_FOVJ01000001.1"/>
</dbReference>
<evidence type="ECO:0000256" key="3">
    <source>
        <dbReference type="ARBA" id="ARBA00022723"/>
    </source>
</evidence>
<evidence type="ECO:0000313" key="7">
    <source>
        <dbReference type="Proteomes" id="UP000183107"/>
    </source>
</evidence>
<organism evidence="6 7">
    <name type="scientific">Nitrosospira briensis</name>
    <dbReference type="NCBI Taxonomy" id="35799"/>
    <lineage>
        <taxon>Bacteria</taxon>
        <taxon>Pseudomonadati</taxon>
        <taxon>Pseudomonadota</taxon>
        <taxon>Betaproteobacteria</taxon>
        <taxon>Nitrosomonadales</taxon>
        <taxon>Nitrosomonadaceae</taxon>
        <taxon>Nitrosospira</taxon>
    </lineage>
</organism>
<dbReference type="GO" id="GO:0046872">
    <property type="term" value="F:metal ion binding"/>
    <property type="evidence" value="ECO:0007669"/>
    <property type="project" value="UniProtKB-KW"/>
</dbReference>
<dbReference type="Proteomes" id="UP000183107">
    <property type="component" value="Unassembled WGS sequence"/>
</dbReference>
<dbReference type="OrthoDB" id="9788587at2"/>
<dbReference type="InterPro" id="IPR002804">
    <property type="entry name" value="Archease"/>
</dbReference>
<evidence type="ECO:0000256" key="2">
    <source>
        <dbReference type="ARBA" id="ARBA00022694"/>
    </source>
</evidence>
<dbReference type="PANTHER" id="PTHR12682">
    <property type="entry name" value="ARCHEASE"/>
    <property type="match status" value="1"/>
</dbReference>
<evidence type="ECO:0000256" key="1">
    <source>
        <dbReference type="ARBA" id="ARBA00007963"/>
    </source>
</evidence>
<dbReference type="InterPro" id="IPR036820">
    <property type="entry name" value="Archease_dom_sf"/>
</dbReference>
<dbReference type="GO" id="GO:0008033">
    <property type="term" value="P:tRNA processing"/>
    <property type="evidence" value="ECO:0007669"/>
    <property type="project" value="UniProtKB-KW"/>
</dbReference>
<dbReference type="Gene3D" id="3.55.10.10">
    <property type="entry name" value="Archease domain"/>
    <property type="match status" value="1"/>
</dbReference>
<comment type="similarity">
    <text evidence="1">Belongs to the archease family.</text>
</comment>
<reference evidence="7" key="1">
    <citation type="submission" date="2016-10" db="EMBL/GenBank/DDBJ databases">
        <authorList>
            <person name="Varghese N."/>
        </authorList>
    </citation>
    <scope>NUCLEOTIDE SEQUENCE [LARGE SCALE GENOMIC DNA]</scope>
    <source>
        <strain evidence="7">Nsp8</strain>
    </source>
</reference>
<sequence length="138" mass="15145">MPTQSPTYFEHDADIGIIGRGATVEQAFEAAAQAVFGIVTKLDAVQPKTAVTIAFEEADVELAMVTWLNLLLGKSRELGMVFSRFRMQRNGARWNAEALGEKWRAGLERGVEVKGATLTMLSVKQTGAMWEARCIVDV</sequence>
<evidence type="ECO:0000313" key="6">
    <source>
        <dbReference type="EMBL" id="SFN24075.1"/>
    </source>
</evidence>
<name>A0A1I4XE81_9PROT</name>
<dbReference type="AlphaFoldDB" id="A0A1I4XE81"/>
<accession>A0A1I4XE81</accession>
<dbReference type="Pfam" id="PF01951">
    <property type="entry name" value="Archease"/>
    <property type="match status" value="1"/>
</dbReference>
<feature type="domain" description="Archease" evidence="5">
    <location>
        <begin position="8"/>
        <end position="138"/>
    </location>
</feature>
<gene>
    <name evidence="6" type="ORF">SAMN05216386_0070</name>
</gene>
<dbReference type="InterPro" id="IPR023572">
    <property type="entry name" value="Archease_dom"/>
</dbReference>
<protein>
    <submittedName>
        <fullName evidence="6">SHS2 domain-containing protein</fullName>
    </submittedName>
</protein>
<keyword evidence="7" id="KW-1185">Reference proteome</keyword>
<keyword evidence="2" id="KW-0819">tRNA processing</keyword>
<dbReference type="PANTHER" id="PTHR12682:SF11">
    <property type="entry name" value="PROTEIN ARCHEASE"/>
    <property type="match status" value="1"/>
</dbReference>
<dbReference type="SUPFAM" id="SSF69819">
    <property type="entry name" value="MTH1598-like"/>
    <property type="match status" value="1"/>
</dbReference>
<proteinExistence type="inferred from homology"/>
<keyword evidence="3" id="KW-0479">Metal-binding</keyword>
<keyword evidence="4" id="KW-0106">Calcium</keyword>
<dbReference type="EMBL" id="FOVJ01000001">
    <property type="protein sequence ID" value="SFN24075.1"/>
    <property type="molecule type" value="Genomic_DNA"/>
</dbReference>
<evidence type="ECO:0000256" key="4">
    <source>
        <dbReference type="ARBA" id="ARBA00022837"/>
    </source>
</evidence>